<gene>
    <name evidence="8" type="ORF">DZC52_07095</name>
</gene>
<keyword evidence="5 6" id="KW-0472">Membrane</keyword>
<evidence type="ECO:0000256" key="3">
    <source>
        <dbReference type="ARBA" id="ARBA00022692"/>
    </source>
</evidence>
<feature type="transmembrane region" description="Helical" evidence="6">
    <location>
        <begin position="130"/>
        <end position="155"/>
    </location>
</feature>
<dbReference type="PIRSF" id="PIRSF006648">
    <property type="entry name" value="DrrB"/>
    <property type="match status" value="1"/>
</dbReference>
<feature type="transmembrane region" description="Helical" evidence="6">
    <location>
        <begin position="21"/>
        <end position="43"/>
    </location>
</feature>
<comment type="subcellular location">
    <subcellularLocation>
        <location evidence="1">Membrane</location>
        <topology evidence="1">Multi-pass membrane protein</topology>
    </subcellularLocation>
</comment>
<dbReference type="PANTHER" id="PTHR43229">
    <property type="entry name" value="NODULATION PROTEIN J"/>
    <property type="match status" value="1"/>
</dbReference>
<dbReference type="PANTHER" id="PTHR43229:SF2">
    <property type="entry name" value="NODULATION PROTEIN J"/>
    <property type="match status" value="1"/>
</dbReference>
<dbReference type="EMBL" id="QUZK01000033">
    <property type="protein sequence ID" value="RFF30691.1"/>
    <property type="molecule type" value="Genomic_DNA"/>
</dbReference>
<protein>
    <submittedName>
        <fullName evidence="8">ABC transporter permease</fullName>
    </submittedName>
</protein>
<keyword evidence="4 6" id="KW-1133">Transmembrane helix</keyword>
<keyword evidence="3 6" id="KW-0812">Transmembrane</keyword>
<accession>A0A3E1K9C7</accession>
<evidence type="ECO:0000313" key="9">
    <source>
        <dbReference type="Proteomes" id="UP000260351"/>
    </source>
</evidence>
<dbReference type="InterPro" id="IPR051784">
    <property type="entry name" value="Nod_factor_ABC_transporter"/>
</dbReference>
<dbReference type="Proteomes" id="UP000260351">
    <property type="component" value="Unassembled WGS sequence"/>
</dbReference>
<keyword evidence="9" id="KW-1185">Reference proteome</keyword>
<feature type="transmembrane region" description="Helical" evidence="6">
    <location>
        <begin position="215"/>
        <end position="237"/>
    </location>
</feature>
<feature type="domain" description="ABC-2 type transporter transmembrane" evidence="7">
    <location>
        <begin position="9"/>
        <end position="201"/>
    </location>
</feature>
<feature type="transmembrane region" description="Helical" evidence="6">
    <location>
        <begin position="167"/>
        <end position="188"/>
    </location>
</feature>
<proteinExistence type="inferred from homology"/>
<evidence type="ECO:0000256" key="4">
    <source>
        <dbReference type="ARBA" id="ARBA00022989"/>
    </source>
</evidence>
<evidence type="ECO:0000256" key="1">
    <source>
        <dbReference type="ARBA" id="ARBA00004141"/>
    </source>
</evidence>
<reference evidence="8 9" key="1">
    <citation type="submission" date="2018-08" db="EMBL/GenBank/DDBJ databases">
        <title>Wenzhouxiangella salilacus sp. nov., a novel bacterium isolated from a saline lake in Xinjiang Province, China.</title>
        <authorList>
            <person name="Han S."/>
        </authorList>
    </citation>
    <scope>NUCLEOTIDE SEQUENCE [LARGE SCALE GENOMIC DNA]</scope>
    <source>
        <strain evidence="8 9">XDB06</strain>
    </source>
</reference>
<evidence type="ECO:0000256" key="5">
    <source>
        <dbReference type="ARBA" id="ARBA00023136"/>
    </source>
</evidence>
<dbReference type="GO" id="GO:0043190">
    <property type="term" value="C:ATP-binding cassette (ABC) transporter complex"/>
    <property type="evidence" value="ECO:0007669"/>
    <property type="project" value="InterPro"/>
</dbReference>
<dbReference type="RefSeq" id="WP_116650432.1">
    <property type="nucleotide sequence ID" value="NZ_QUZK01000033.1"/>
</dbReference>
<name>A0A3E1K9C7_9GAMM</name>
<dbReference type="AlphaFoldDB" id="A0A3E1K9C7"/>
<dbReference type="InterPro" id="IPR013525">
    <property type="entry name" value="ABC2_TM"/>
</dbReference>
<sequence length="244" mass="25986">MNAANPSIQLIRAQWLNLLRTPAYTLPTLLFPVMFYVFFGLLMLRGQSLWLLCTFATFGVMGAALFSFGVSIATERAQGWLLLLRASPAPVSAVIAGKAFGALLFAIVIVVMMAALAAAFGEVRLETSQWLGLAGILTLGALPFCLMGLALGLWLSPNAAPAVLNIVYLPLGFLSGLWIPSTVFPGWLQSVAEWLPPYHLAALALDITGAKPADWGHSLAVLGVFGLVFAVMTALGWRRLAGVS</sequence>
<organism evidence="8 9">
    <name type="scientific">Wenzhouxiangella sediminis</name>
    <dbReference type="NCBI Taxonomy" id="1792836"/>
    <lineage>
        <taxon>Bacteria</taxon>
        <taxon>Pseudomonadati</taxon>
        <taxon>Pseudomonadota</taxon>
        <taxon>Gammaproteobacteria</taxon>
        <taxon>Chromatiales</taxon>
        <taxon>Wenzhouxiangellaceae</taxon>
        <taxon>Wenzhouxiangella</taxon>
    </lineage>
</organism>
<feature type="transmembrane region" description="Helical" evidence="6">
    <location>
        <begin position="49"/>
        <end position="74"/>
    </location>
</feature>
<feature type="transmembrane region" description="Helical" evidence="6">
    <location>
        <begin position="95"/>
        <end position="118"/>
    </location>
</feature>
<dbReference type="OrthoDB" id="9786643at2"/>
<dbReference type="Pfam" id="PF01061">
    <property type="entry name" value="ABC2_membrane"/>
    <property type="match status" value="1"/>
</dbReference>
<dbReference type="GO" id="GO:0140359">
    <property type="term" value="F:ABC-type transporter activity"/>
    <property type="evidence" value="ECO:0007669"/>
    <property type="project" value="InterPro"/>
</dbReference>
<evidence type="ECO:0000256" key="2">
    <source>
        <dbReference type="ARBA" id="ARBA00007783"/>
    </source>
</evidence>
<evidence type="ECO:0000313" key="8">
    <source>
        <dbReference type="EMBL" id="RFF30691.1"/>
    </source>
</evidence>
<comment type="caution">
    <text evidence="8">The sequence shown here is derived from an EMBL/GenBank/DDBJ whole genome shotgun (WGS) entry which is preliminary data.</text>
</comment>
<dbReference type="InterPro" id="IPR000412">
    <property type="entry name" value="ABC_2_transport"/>
</dbReference>
<evidence type="ECO:0000256" key="6">
    <source>
        <dbReference type="SAM" id="Phobius"/>
    </source>
</evidence>
<comment type="similarity">
    <text evidence="2">Belongs to the ABC-2 integral membrane protein family.</text>
</comment>
<evidence type="ECO:0000259" key="7">
    <source>
        <dbReference type="Pfam" id="PF01061"/>
    </source>
</evidence>